<name>A0A8E2B1S3_9APHY</name>
<feature type="compositionally biased region" description="Basic and acidic residues" evidence="4">
    <location>
        <begin position="255"/>
        <end position="269"/>
    </location>
</feature>
<dbReference type="GO" id="GO:0006289">
    <property type="term" value="P:nucleotide-excision repair"/>
    <property type="evidence" value="ECO:0007669"/>
    <property type="project" value="TreeGrafter"/>
</dbReference>
<evidence type="ECO:0008006" key="7">
    <source>
        <dbReference type="Google" id="ProtNLM"/>
    </source>
</evidence>
<dbReference type="GO" id="GO:0035861">
    <property type="term" value="C:site of double-strand break"/>
    <property type="evidence" value="ECO:0007669"/>
    <property type="project" value="TreeGrafter"/>
</dbReference>
<keyword evidence="2" id="KW-0238">DNA-binding</keyword>
<feature type="compositionally biased region" description="Polar residues" evidence="4">
    <location>
        <begin position="373"/>
        <end position="382"/>
    </location>
</feature>
<dbReference type="EMBL" id="KV722372">
    <property type="protein sequence ID" value="OCH92240.1"/>
    <property type="molecule type" value="Genomic_DNA"/>
</dbReference>
<evidence type="ECO:0000256" key="4">
    <source>
        <dbReference type="SAM" id="MobiDB-lite"/>
    </source>
</evidence>
<dbReference type="SUPFAM" id="SSF50249">
    <property type="entry name" value="Nucleic acid-binding proteins"/>
    <property type="match status" value="1"/>
</dbReference>
<feature type="compositionally biased region" description="Polar residues" evidence="4">
    <location>
        <begin position="196"/>
        <end position="209"/>
    </location>
</feature>
<sequence length="547" mass="59955">MGDTSMDTSIALGVDVEDAEKSFRGLGEFPLRPVTIRQVQDSEAAYEGGKPVFIIGSKVDNVKVVAHAISIVCDDNSVKFELDDSTGRITARLWFPLGENGDVEKPPSNAYDGMERSYVRIVGSIDEFRGWKSLKVKRVGHIHRVTDPHEIYSHPLEAVYATLCLQRGPPPHRGRTLPPIHDVDSLTSSVPAVETFQHTQVSPSSTSRPQDIGAPENQPSSLPGGADSRSMADSRARSAKVTPSHSPRTTPPPSEHIDGLTSARRDAETFQHTQVSPSSTSRPQDIGAPETRPSSVPKGAERHMSDSRARSAKVTTSHSPRGSSPNTVTDEEFANPTPLSPRGNDPNDGLADFMPLHPRGNSPSTTNDEEFTTVASGASTPNEEVRDVRQSDPAATTTPGRIGTPDLEPAIYTPYERASPVSETPRRPGESHFPRARTFVSPFAILEDRSPRVDETPSRRRDPYSHLSPLQREIMLQMHNASSSPDAVTLGVILKSVPQGRDRTRSDIEEALDDLVDEGYIYMNERSYYEIADQSQYTRLYPDVPED</sequence>
<dbReference type="InterPro" id="IPR012340">
    <property type="entry name" value="NA-bd_OB-fold"/>
</dbReference>
<dbReference type="GO" id="GO:0003697">
    <property type="term" value="F:single-stranded DNA binding"/>
    <property type="evidence" value="ECO:0007669"/>
    <property type="project" value="TreeGrafter"/>
</dbReference>
<feature type="compositionally biased region" description="Polar residues" evidence="4">
    <location>
        <begin position="270"/>
        <end position="283"/>
    </location>
</feature>
<accession>A0A8E2B1S3</accession>
<keyword evidence="3" id="KW-0539">Nucleus</keyword>
<gene>
    <name evidence="5" type="ORF">OBBRIDRAFT_791475</name>
</gene>
<evidence type="ECO:0000313" key="5">
    <source>
        <dbReference type="EMBL" id="OCH92240.1"/>
    </source>
</evidence>
<feature type="compositionally biased region" description="Polar residues" evidence="4">
    <location>
        <begin position="313"/>
        <end position="328"/>
    </location>
</feature>
<dbReference type="PANTHER" id="PTHR13989">
    <property type="entry name" value="REPLICATION PROTEIN A-RELATED"/>
    <property type="match status" value="1"/>
</dbReference>
<reference evidence="5 6" key="1">
    <citation type="submission" date="2016-07" db="EMBL/GenBank/DDBJ databases">
        <title>Draft genome of the white-rot fungus Obba rivulosa 3A-2.</title>
        <authorList>
            <consortium name="DOE Joint Genome Institute"/>
            <person name="Miettinen O."/>
            <person name="Riley R."/>
            <person name="Acob R."/>
            <person name="Barry K."/>
            <person name="Cullen D."/>
            <person name="De Vries R."/>
            <person name="Hainaut M."/>
            <person name="Hatakka A."/>
            <person name="Henrissat B."/>
            <person name="Hilden K."/>
            <person name="Kuo R."/>
            <person name="Labutti K."/>
            <person name="Lipzen A."/>
            <person name="Makela M.R."/>
            <person name="Sandor L."/>
            <person name="Spatafora J.W."/>
            <person name="Grigoriev I.V."/>
            <person name="Hibbett D.S."/>
        </authorList>
    </citation>
    <scope>NUCLEOTIDE SEQUENCE [LARGE SCALE GENOMIC DNA]</scope>
    <source>
        <strain evidence="5 6">3A-2</strain>
    </source>
</reference>
<dbReference type="OrthoDB" id="25571at2759"/>
<feature type="compositionally biased region" description="Basic and acidic residues" evidence="4">
    <location>
        <begin position="424"/>
        <end position="433"/>
    </location>
</feature>
<dbReference type="InterPro" id="IPR036388">
    <property type="entry name" value="WH-like_DNA-bd_sf"/>
</dbReference>
<dbReference type="GO" id="GO:0000781">
    <property type="term" value="C:chromosome, telomeric region"/>
    <property type="evidence" value="ECO:0007669"/>
    <property type="project" value="TreeGrafter"/>
</dbReference>
<dbReference type="GO" id="GO:0005662">
    <property type="term" value="C:DNA replication factor A complex"/>
    <property type="evidence" value="ECO:0007669"/>
    <property type="project" value="TreeGrafter"/>
</dbReference>
<dbReference type="Gene3D" id="1.10.10.10">
    <property type="entry name" value="Winged helix-like DNA-binding domain superfamily/Winged helix DNA-binding domain"/>
    <property type="match status" value="1"/>
</dbReference>
<dbReference type="PANTHER" id="PTHR13989:SF16">
    <property type="entry name" value="REPLICATION PROTEIN A2"/>
    <property type="match status" value="1"/>
</dbReference>
<dbReference type="GO" id="GO:0000724">
    <property type="term" value="P:double-strand break repair via homologous recombination"/>
    <property type="evidence" value="ECO:0007669"/>
    <property type="project" value="TreeGrafter"/>
</dbReference>
<feature type="region of interest" description="Disordered" evidence="4">
    <location>
        <begin position="196"/>
        <end position="436"/>
    </location>
</feature>
<protein>
    <recommendedName>
        <fullName evidence="7">Replication protein A C-terminal domain-containing protein</fullName>
    </recommendedName>
</protein>
<evidence type="ECO:0000313" key="6">
    <source>
        <dbReference type="Proteomes" id="UP000250043"/>
    </source>
</evidence>
<dbReference type="AlphaFoldDB" id="A0A8E2B1S3"/>
<dbReference type="InterPro" id="IPR040260">
    <property type="entry name" value="RFA2-like"/>
</dbReference>
<dbReference type="Proteomes" id="UP000250043">
    <property type="component" value="Unassembled WGS sequence"/>
</dbReference>
<keyword evidence="6" id="KW-1185">Reference proteome</keyword>
<comment type="subcellular location">
    <subcellularLocation>
        <location evidence="1">Nucleus</location>
    </subcellularLocation>
</comment>
<proteinExistence type="predicted"/>
<dbReference type="GO" id="GO:0006260">
    <property type="term" value="P:DNA replication"/>
    <property type="evidence" value="ECO:0007669"/>
    <property type="project" value="TreeGrafter"/>
</dbReference>
<organism evidence="5 6">
    <name type="scientific">Obba rivulosa</name>
    <dbReference type="NCBI Taxonomy" id="1052685"/>
    <lineage>
        <taxon>Eukaryota</taxon>
        <taxon>Fungi</taxon>
        <taxon>Dikarya</taxon>
        <taxon>Basidiomycota</taxon>
        <taxon>Agaricomycotina</taxon>
        <taxon>Agaricomycetes</taxon>
        <taxon>Polyporales</taxon>
        <taxon>Gelatoporiaceae</taxon>
        <taxon>Obba</taxon>
    </lineage>
</organism>
<evidence type="ECO:0000256" key="2">
    <source>
        <dbReference type="ARBA" id="ARBA00023125"/>
    </source>
</evidence>
<evidence type="ECO:0000256" key="3">
    <source>
        <dbReference type="ARBA" id="ARBA00023242"/>
    </source>
</evidence>
<evidence type="ECO:0000256" key="1">
    <source>
        <dbReference type="ARBA" id="ARBA00004123"/>
    </source>
</evidence>
<feature type="compositionally biased region" description="Basic and acidic residues" evidence="4">
    <location>
        <begin position="299"/>
        <end position="309"/>
    </location>
</feature>
<dbReference type="Gene3D" id="2.40.50.140">
    <property type="entry name" value="Nucleic acid-binding proteins"/>
    <property type="match status" value="1"/>
</dbReference>